<dbReference type="PANTHER" id="PTHR11803:SF58">
    <property type="entry name" value="PROTEIN HMF1-RELATED"/>
    <property type="match status" value="1"/>
</dbReference>
<evidence type="ECO:0000313" key="2">
    <source>
        <dbReference type="EMBL" id="MBD2533620.1"/>
    </source>
</evidence>
<keyword evidence="3" id="KW-1185">Reference proteome</keyword>
<dbReference type="Proteomes" id="UP000623440">
    <property type="component" value="Unassembled WGS sequence"/>
</dbReference>
<evidence type="ECO:0000313" key="3">
    <source>
        <dbReference type="Proteomes" id="UP000623440"/>
    </source>
</evidence>
<proteinExistence type="inferred from homology"/>
<dbReference type="SUPFAM" id="SSF55298">
    <property type="entry name" value="YjgF-like"/>
    <property type="match status" value="1"/>
</dbReference>
<accession>A0ABR8DWC8</accession>
<reference evidence="2 3" key="1">
    <citation type="journal article" date="2020" name="ISME J.">
        <title>Comparative genomics reveals insights into cyanobacterial evolution and habitat adaptation.</title>
        <authorList>
            <person name="Chen M.Y."/>
            <person name="Teng W.K."/>
            <person name="Zhao L."/>
            <person name="Hu C.X."/>
            <person name="Zhou Y.K."/>
            <person name="Han B.P."/>
            <person name="Song L.R."/>
            <person name="Shu W.S."/>
        </authorList>
    </citation>
    <scope>NUCLEOTIDE SEQUENCE [LARGE SCALE GENOMIC DNA]</scope>
    <source>
        <strain evidence="2 3">FACHB-838</strain>
    </source>
</reference>
<dbReference type="EMBL" id="JACJSI010000105">
    <property type="protein sequence ID" value="MBD2533620.1"/>
    <property type="molecule type" value="Genomic_DNA"/>
</dbReference>
<sequence>MRKQLVNPPQRYDGKPHGLSHAVIDTATGTVYISGQVDWDMNHQVSSHTVEGQLKNALNNLTIVLDASGSSVENLLNLRIYIRGEFGEFLEDIAPILAEFLADSRPALTGIGVASLASPETLVEIEATAALK</sequence>
<gene>
    <name evidence="2" type="ORF">H6G97_30320</name>
</gene>
<dbReference type="InterPro" id="IPR006175">
    <property type="entry name" value="YjgF/YER057c/UK114"/>
</dbReference>
<comment type="caution">
    <text evidence="2">The sequence shown here is derived from an EMBL/GenBank/DDBJ whole genome shotgun (WGS) entry which is preliminary data.</text>
</comment>
<comment type="similarity">
    <text evidence="1">Belongs to the RutC family.</text>
</comment>
<dbReference type="PANTHER" id="PTHR11803">
    <property type="entry name" value="2-IMINOBUTANOATE/2-IMINOPROPANOATE DEAMINASE RIDA"/>
    <property type="match status" value="1"/>
</dbReference>
<dbReference type="InterPro" id="IPR035959">
    <property type="entry name" value="RutC-like_sf"/>
</dbReference>
<name>A0ABR8DWC8_9NOSO</name>
<dbReference type="CDD" id="cd00448">
    <property type="entry name" value="YjgF_YER057c_UK114_family"/>
    <property type="match status" value="1"/>
</dbReference>
<dbReference type="Gene3D" id="3.30.1330.40">
    <property type="entry name" value="RutC-like"/>
    <property type="match status" value="1"/>
</dbReference>
<dbReference type="Pfam" id="PF01042">
    <property type="entry name" value="Ribonuc_L-PSP"/>
    <property type="match status" value="1"/>
</dbReference>
<evidence type="ECO:0000256" key="1">
    <source>
        <dbReference type="ARBA" id="ARBA00010552"/>
    </source>
</evidence>
<protein>
    <submittedName>
        <fullName evidence="2">RidA family protein</fullName>
    </submittedName>
</protein>
<organism evidence="2 3">
    <name type="scientific">Nostoc flagelliforme FACHB-838</name>
    <dbReference type="NCBI Taxonomy" id="2692904"/>
    <lineage>
        <taxon>Bacteria</taxon>
        <taxon>Bacillati</taxon>
        <taxon>Cyanobacteriota</taxon>
        <taxon>Cyanophyceae</taxon>
        <taxon>Nostocales</taxon>
        <taxon>Nostocaceae</taxon>
        <taxon>Nostoc</taxon>
    </lineage>
</organism>
<dbReference type="RefSeq" id="WP_190944182.1">
    <property type="nucleotide sequence ID" value="NZ_JACJSI010000105.1"/>
</dbReference>